<keyword evidence="5 12" id="KW-1133">Transmembrane helix</keyword>
<dbReference type="InterPro" id="IPR050450">
    <property type="entry name" value="COX15/CtaA_HemeA_synthase"/>
</dbReference>
<keyword evidence="7" id="KW-0408">Iron</keyword>
<dbReference type="GO" id="GO:0006784">
    <property type="term" value="P:heme A biosynthetic process"/>
    <property type="evidence" value="ECO:0007669"/>
    <property type="project" value="InterPro"/>
</dbReference>
<feature type="transmembrane region" description="Helical" evidence="12">
    <location>
        <begin position="120"/>
        <end position="146"/>
    </location>
</feature>
<feature type="transmembrane region" description="Helical" evidence="12">
    <location>
        <begin position="262"/>
        <end position="282"/>
    </location>
</feature>
<gene>
    <name evidence="13" type="ORF">CCE02nite_20520</name>
</gene>
<evidence type="ECO:0000256" key="2">
    <source>
        <dbReference type="ARBA" id="ARBA00022475"/>
    </source>
</evidence>
<evidence type="ECO:0000256" key="8">
    <source>
        <dbReference type="ARBA" id="ARBA00023133"/>
    </source>
</evidence>
<comment type="pathway">
    <text evidence="11">Porphyrin-containing compound metabolism.</text>
</comment>
<dbReference type="AlphaFoldDB" id="A0A4Y4DZA2"/>
<evidence type="ECO:0000256" key="4">
    <source>
        <dbReference type="ARBA" id="ARBA00022723"/>
    </source>
</evidence>
<keyword evidence="6" id="KW-0560">Oxidoreductase</keyword>
<evidence type="ECO:0000256" key="9">
    <source>
        <dbReference type="ARBA" id="ARBA00023136"/>
    </source>
</evidence>
<comment type="subcellular location">
    <subcellularLocation>
        <location evidence="1">Membrane</location>
        <topology evidence="1">Multi-pass membrane protein</topology>
    </subcellularLocation>
</comment>
<keyword evidence="4" id="KW-0479">Metal-binding</keyword>
<keyword evidence="8" id="KW-0350">Heme biosynthesis</keyword>
<proteinExistence type="predicted"/>
<evidence type="ECO:0000313" key="14">
    <source>
        <dbReference type="Proteomes" id="UP000316659"/>
    </source>
</evidence>
<sequence length="331" mass="34014">MSADQRTAAVRGAGTAVPVLRRWWQRLPDSLDRRVVVAAWVSFAVQVLLVATGGAVRLTSSGLGCPTWPLCTSDSLVNTPEMGVHGVIEFGNRTLAGVVGVAAVVVLLLVVRVRRERRDLAMLAGTVVLGVAAQALVGGVTVLTGLNPFVVGFHYVASVALACVCAAFLVRLRAEPADDGAGRAPAAFRAATAALATTAVVTILLGVLTTGAGPHSGDAQAGRNGFDATLLQHVHAWPSYVLVAGTVTLAVVAWARRMPVRGWLLALLALQGVQVLLGLYQARNGLPVVAVGAHMVLAALLAAATTVVVLSVAGYGPHVHGPARSGTVRRG</sequence>
<reference evidence="13 14" key="1">
    <citation type="submission" date="2019-06" db="EMBL/GenBank/DDBJ databases">
        <title>Whole genome shotgun sequence of Cellulosimicrobium cellulans NBRC 15516.</title>
        <authorList>
            <person name="Hosoyama A."/>
            <person name="Uohara A."/>
            <person name="Ohji S."/>
            <person name="Ichikawa N."/>
        </authorList>
    </citation>
    <scope>NUCLEOTIDE SEQUENCE [LARGE SCALE GENOMIC DNA]</scope>
    <source>
        <strain evidence="13 14">NBRC 15516</strain>
    </source>
</reference>
<dbReference type="GO" id="GO:0016020">
    <property type="term" value="C:membrane"/>
    <property type="evidence" value="ECO:0007669"/>
    <property type="project" value="UniProtKB-SubCell"/>
</dbReference>
<dbReference type="GO" id="GO:0046872">
    <property type="term" value="F:metal ion binding"/>
    <property type="evidence" value="ECO:0007669"/>
    <property type="project" value="UniProtKB-KW"/>
</dbReference>
<evidence type="ECO:0000256" key="10">
    <source>
        <dbReference type="ARBA" id="ARBA00023157"/>
    </source>
</evidence>
<dbReference type="PANTHER" id="PTHR35457">
    <property type="entry name" value="HEME A SYNTHASE"/>
    <property type="match status" value="1"/>
</dbReference>
<evidence type="ECO:0008006" key="15">
    <source>
        <dbReference type="Google" id="ProtNLM"/>
    </source>
</evidence>
<evidence type="ECO:0000256" key="1">
    <source>
        <dbReference type="ARBA" id="ARBA00004141"/>
    </source>
</evidence>
<keyword evidence="9 12" id="KW-0472">Membrane</keyword>
<name>A0A4Y4DZA2_CELCE</name>
<evidence type="ECO:0000256" key="5">
    <source>
        <dbReference type="ARBA" id="ARBA00022989"/>
    </source>
</evidence>
<evidence type="ECO:0000313" key="13">
    <source>
        <dbReference type="EMBL" id="GED10053.1"/>
    </source>
</evidence>
<dbReference type="Proteomes" id="UP000316659">
    <property type="component" value="Unassembled WGS sequence"/>
</dbReference>
<keyword evidence="2" id="KW-1003">Cell membrane</keyword>
<dbReference type="GO" id="GO:0016491">
    <property type="term" value="F:oxidoreductase activity"/>
    <property type="evidence" value="ECO:0007669"/>
    <property type="project" value="UniProtKB-KW"/>
</dbReference>
<dbReference type="Pfam" id="PF02628">
    <property type="entry name" value="COX15-CtaA"/>
    <property type="match status" value="1"/>
</dbReference>
<evidence type="ECO:0000256" key="6">
    <source>
        <dbReference type="ARBA" id="ARBA00023002"/>
    </source>
</evidence>
<dbReference type="RefSeq" id="WP_141389550.1">
    <property type="nucleotide sequence ID" value="NZ_BJNZ01000011.1"/>
</dbReference>
<comment type="caution">
    <text evidence="13">The sequence shown here is derived from an EMBL/GenBank/DDBJ whole genome shotgun (WGS) entry which is preliminary data.</text>
</comment>
<feature type="transmembrane region" description="Helical" evidence="12">
    <location>
        <begin position="288"/>
        <end position="315"/>
    </location>
</feature>
<protein>
    <recommendedName>
        <fullName evidence="15">Heme A synthase</fullName>
    </recommendedName>
</protein>
<keyword evidence="3 12" id="KW-0812">Transmembrane</keyword>
<dbReference type="PANTHER" id="PTHR35457:SF1">
    <property type="entry name" value="HEME A SYNTHASE"/>
    <property type="match status" value="1"/>
</dbReference>
<feature type="transmembrane region" description="Helical" evidence="12">
    <location>
        <begin position="35"/>
        <end position="56"/>
    </location>
</feature>
<evidence type="ECO:0000256" key="3">
    <source>
        <dbReference type="ARBA" id="ARBA00022692"/>
    </source>
</evidence>
<feature type="transmembrane region" description="Helical" evidence="12">
    <location>
        <begin position="152"/>
        <end position="174"/>
    </location>
</feature>
<dbReference type="EMBL" id="BJNZ01000011">
    <property type="protein sequence ID" value="GED10053.1"/>
    <property type="molecule type" value="Genomic_DNA"/>
</dbReference>
<evidence type="ECO:0000256" key="7">
    <source>
        <dbReference type="ARBA" id="ARBA00023004"/>
    </source>
</evidence>
<keyword evidence="10" id="KW-1015">Disulfide bond</keyword>
<accession>A0A4Y4DZA2</accession>
<dbReference type="InterPro" id="IPR003780">
    <property type="entry name" value="COX15/CtaA_fam"/>
</dbReference>
<evidence type="ECO:0000256" key="11">
    <source>
        <dbReference type="ARBA" id="ARBA00023444"/>
    </source>
</evidence>
<evidence type="ECO:0000256" key="12">
    <source>
        <dbReference type="SAM" id="Phobius"/>
    </source>
</evidence>
<feature type="transmembrane region" description="Helical" evidence="12">
    <location>
        <begin position="186"/>
        <end position="208"/>
    </location>
</feature>
<organism evidence="13 14">
    <name type="scientific">Cellulosimicrobium cellulans</name>
    <name type="common">Arthrobacter luteus</name>
    <dbReference type="NCBI Taxonomy" id="1710"/>
    <lineage>
        <taxon>Bacteria</taxon>
        <taxon>Bacillati</taxon>
        <taxon>Actinomycetota</taxon>
        <taxon>Actinomycetes</taxon>
        <taxon>Micrococcales</taxon>
        <taxon>Promicromonosporaceae</taxon>
        <taxon>Cellulosimicrobium</taxon>
    </lineage>
</organism>
<feature type="transmembrane region" description="Helical" evidence="12">
    <location>
        <begin position="237"/>
        <end position="255"/>
    </location>
</feature>
<feature type="transmembrane region" description="Helical" evidence="12">
    <location>
        <begin position="94"/>
        <end position="113"/>
    </location>
</feature>